<feature type="transmembrane region" description="Helical" evidence="1">
    <location>
        <begin position="7"/>
        <end position="27"/>
    </location>
</feature>
<keyword evidence="1" id="KW-1133">Transmembrane helix</keyword>
<accession>A0ABV3REE7</accession>
<sequence>MSTWRFLLGGFLAWTAHFFGVYVAASLSPGTAVARWLVLVITIAALTVVGWISWRALKIARGSGTDDLNRWLAWITVAGAAMAGVSILYQSFPAFLV</sequence>
<protein>
    <recommendedName>
        <fullName evidence="4">Secreted protein</fullName>
    </recommendedName>
</protein>
<dbReference type="RefSeq" id="WP_367774759.1">
    <property type="nucleotide sequence ID" value="NZ_JBFNXR010000052.1"/>
</dbReference>
<name>A0ABV3REE7_9SPHN</name>
<evidence type="ECO:0008006" key="4">
    <source>
        <dbReference type="Google" id="ProtNLM"/>
    </source>
</evidence>
<proteinExistence type="predicted"/>
<keyword evidence="3" id="KW-1185">Reference proteome</keyword>
<gene>
    <name evidence="2" type="ORF">ABUH87_14485</name>
</gene>
<feature type="transmembrane region" description="Helical" evidence="1">
    <location>
        <begin position="72"/>
        <end position="92"/>
    </location>
</feature>
<evidence type="ECO:0000256" key="1">
    <source>
        <dbReference type="SAM" id="Phobius"/>
    </source>
</evidence>
<evidence type="ECO:0000313" key="3">
    <source>
        <dbReference type="Proteomes" id="UP001556118"/>
    </source>
</evidence>
<reference evidence="2 3" key="1">
    <citation type="submission" date="2024-06" db="EMBL/GenBank/DDBJ databases">
        <title>Novosphingobium rhizovicinus M1R2S20.</title>
        <authorList>
            <person name="Sun J.-Q."/>
        </authorList>
    </citation>
    <scope>NUCLEOTIDE SEQUENCE [LARGE SCALE GENOMIC DNA]</scope>
    <source>
        <strain evidence="2 3">M1R2S20</strain>
    </source>
</reference>
<dbReference type="EMBL" id="JBFNXR010000052">
    <property type="protein sequence ID" value="MEW9856342.1"/>
    <property type="molecule type" value="Genomic_DNA"/>
</dbReference>
<comment type="caution">
    <text evidence="2">The sequence shown here is derived from an EMBL/GenBank/DDBJ whole genome shotgun (WGS) entry which is preliminary data.</text>
</comment>
<keyword evidence="1" id="KW-0472">Membrane</keyword>
<evidence type="ECO:0000313" key="2">
    <source>
        <dbReference type="EMBL" id="MEW9856342.1"/>
    </source>
</evidence>
<dbReference type="Proteomes" id="UP001556118">
    <property type="component" value="Unassembled WGS sequence"/>
</dbReference>
<feature type="transmembrane region" description="Helical" evidence="1">
    <location>
        <begin position="33"/>
        <end position="52"/>
    </location>
</feature>
<organism evidence="2 3">
    <name type="scientific">Novosphingobium rhizovicinum</name>
    <dbReference type="NCBI Taxonomy" id="3228928"/>
    <lineage>
        <taxon>Bacteria</taxon>
        <taxon>Pseudomonadati</taxon>
        <taxon>Pseudomonadota</taxon>
        <taxon>Alphaproteobacteria</taxon>
        <taxon>Sphingomonadales</taxon>
        <taxon>Sphingomonadaceae</taxon>
        <taxon>Novosphingobium</taxon>
    </lineage>
</organism>
<keyword evidence="1" id="KW-0812">Transmembrane</keyword>